<accession>A0ABV1SIX5</accession>
<comment type="caution">
    <text evidence="7">The sequence shown here is derived from an EMBL/GenBank/DDBJ whole genome shotgun (WGS) entry which is preliminary data.</text>
</comment>
<evidence type="ECO:0000256" key="3">
    <source>
        <dbReference type="ARBA" id="ARBA00023027"/>
    </source>
</evidence>
<evidence type="ECO:0000256" key="1">
    <source>
        <dbReference type="ARBA" id="ARBA00005854"/>
    </source>
</evidence>
<dbReference type="PROSITE" id="PS00671">
    <property type="entry name" value="D_2_HYDROXYACID_DH_3"/>
    <property type="match status" value="1"/>
</dbReference>
<dbReference type="InterPro" id="IPR006139">
    <property type="entry name" value="D-isomer_2_OHA_DH_cat_dom"/>
</dbReference>
<sequence>MTRIVFLDRATIAPQITVPRPVGDVDWVQYDRTRPEEVTSRLAGAMIAITNKVRITAEVLAACPELKLVAIAATGFDCVDLEAARARGVTVCNIRGYSVNTVPEHVIALLLALRRNLIPYARDVGAGRWQESGQFCFFDHPIQDLAGSTMGIVGRGQIGQKVAMLARAFGMEVCFAARPGQVAQDERIGFDEMLERADVISLHCPLTPETRGLLGPDAFAKMARKPVILNTGRGGLIDLAALSGALEAGRISGAGIDVADQEPPPADDLLMQLAKDPRVIVTPHVAWASEAAQSALAAQLCQVIEGFMEGKPLNVLT</sequence>
<dbReference type="InterPro" id="IPR036291">
    <property type="entry name" value="NAD(P)-bd_dom_sf"/>
</dbReference>
<name>A0ABV1SIX5_9RHOB</name>
<keyword evidence="3" id="KW-0520">NAD</keyword>
<evidence type="ECO:0000313" key="8">
    <source>
        <dbReference type="Proteomes" id="UP001438953"/>
    </source>
</evidence>
<dbReference type="Pfam" id="PF02826">
    <property type="entry name" value="2-Hacid_dh_C"/>
    <property type="match status" value="1"/>
</dbReference>
<dbReference type="InterPro" id="IPR029753">
    <property type="entry name" value="D-isomer_DH_CS"/>
</dbReference>
<organism evidence="7 8">
    <name type="scientific">Thioclava kandeliae</name>
    <dbReference type="NCBI Taxonomy" id="3070818"/>
    <lineage>
        <taxon>Bacteria</taxon>
        <taxon>Pseudomonadati</taxon>
        <taxon>Pseudomonadota</taxon>
        <taxon>Alphaproteobacteria</taxon>
        <taxon>Rhodobacterales</taxon>
        <taxon>Paracoccaceae</taxon>
        <taxon>Thioclava</taxon>
    </lineage>
</organism>
<evidence type="ECO:0000256" key="4">
    <source>
        <dbReference type="RuleBase" id="RU003719"/>
    </source>
</evidence>
<comment type="similarity">
    <text evidence="1 4">Belongs to the D-isomer specific 2-hydroxyacid dehydrogenase family.</text>
</comment>
<dbReference type="CDD" id="cd12162">
    <property type="entry name" value="2-Hacid_dh_4"/>
    <property type="match status" value="1"/>
</dbReference>
<dbReference type="Proteomes" id="UP001438953">
    <property type="component" value="Unassembled WGS sequence"/>
</dbReference>
<dbReference type="SUPFAM" id="SSF52283">
    <property type="entry name" value="Formate/glycerate dehydrogenase catalytic domain-like"/>
    <property type="match status" value="1"/>
</dbReference>
<dbReference type="InterPro" id="IPR006140">
    <property type="entry name" value="D-isomer_DH_NAD-bd"/>
</dbReference>
<reference evidence="7 8" key="1">
    <citation type="submission" date="2024-06" db="EMBL/GenBank/DDBJ databases">
        <title>Thioclava kandeliae sp. nov. from a rhizosphere soil sample of Kandelia candel in a mangrove.</title>
        <authorList>
            <person name="Mu T."/>
        </authorList>
    </citation>
    <scope>NUCLEOTIDE SEQUENCE [LARGE SCALE GENOMIC DNA]</scope>
    <source>
        <strain evidence="7 8">CPCC 100088</strain>
    </source>
</reference>
<dbReference type="Gene3D" id="3.40.50.720">
    <property type="entry name" value="NAD(P)-binding Rossmann-like Domain"/>
    <property type="match status" value="2"/>
</dbReference>
<dbReference type="EMBL" id="JAYWLC010000012">
    <property type="protein sequence ID" value="MER5172852.1"/>
    <property type="molecule type" value="Genomic_DNA"/>
</dbReference>
<feature type="domain" description="D-isomer specific 2-hydroxyacid dehydrogenase catalytic" evidence="5">
    <location>
        <begin position="27"/>
        <end position="313"/>
    </location>
</feature>
<dbReference type="Pfam" id="PF00389">
    <property type="entry name" value="2-Hacid_dh"/>
    <property type="match status" value="1"/>
</dbReference>
<gene>
    <name evidence="7" type="ORF">VSX56_13830</name>
</gene>
<dbReference type="PANTHER" id="PTHR43761">
    <property type="entry name" value="D-ISOMER SPECIFIC 2-HYDROXYACID DEHYDROGENASE FAMILY PROTEIN (AFU_ORTHOLOGUE AFUA_1G13630)"/>
    <property type="match status" value="1"/>
</dbReference>
<keyword evidence="2 4" id="KW-0560">Oxidoreductase</keyword>
<evidence type="ECO:0000259" key="5">
    <source>
        <dbReference type="Pfam" id="PF00389"/>
    </source>
</evidence>
<feature type="domain" description="D-isomer specific 2-hydroxyacid dehydrogenase NAD-binding" evidence="6">
    <location>
        <begin position="107"/>
        <end position="286"/>
    </location>
</feature>
<evidence type="ECO:0000259" key="6">
    <source>
        <dbReference type="Pfam" id="PF02826"/>
    </source>
</evidence>
<evidence type="ECO:0000313" key="7">
    <source>
        <dbReference type="EMBL" id="MER5172852.1"/>
    </source>
</evidence>
<dbReference type="PROSITE" id="PS00670">
    <property type="entry name" value="D_2_HYDROXYACID_DH_2"/>
    <property type="match status" value="1"/>
</dbReference>
<evidence type="ECO:0000256" key="2">
    <source>
        <dbReference type="ARBA" id="ARBA00023002"/>
    </source>
</evidence>
<protein>
    <submittedName>
        <fullName evidence="7">D-2-hydroxyacid dehydrogenase</fullName>
    </submittedName>
</protein>
<proteinExistence type="inferred from homology"/>
<dbReference type="PANTHER" id="PTHR43761:SF1">
    <property type="entry name" value="D-ISOMER SPECIFIC 2-HYDROXYACID DEHYDROGENASE CATALYTIC DOMAIN-CONTAINING PROTEIN-RELATED"/>
    <property type="match status" value="1"/>
</dbReference>
<dbReference type="InterPro" id="IPR050418">
    <property type="entry name" value="D-iso_2-hydroxyacid_DH_PdxB"/>
</dbReference>
<dbReference type="RefSeq" id="WP_350937927.1">
    <property type="nucleotide sequence ID" value="NZ_JAYWLC010000012.1"/>
</dbReference>
<dbReference type="SUPFAM" id="SSF51735">
    <property type="entry name" value="NAD(P)-binding Rossmann-fold domains"/>
    <property type="match status" value="1"/>
</dbReference>
<keyword evidence="8" id="KW-1185">Reference proteome</keyword>